<comment type="caution">
    <text evidence="1">The sequence shown here is derived from an EMBL/GenBank/DDBJ whole genome shotgun (WGS) entry which is preliminary data.</text>
</comment>
<dbReference type="Gene3D" id="1.10.357.10">
    <property type="entry name" value="Tetracycline Repressor, domain 2"/>
    <property type="match status" value="1"/>
</dbReference>
<proteinExistence type="predicted"/>
<organism evidence="1 2">
    <name type="scientific">Candidatus Thiodiazotropha taylori</name>
    <dbReference type="NCBI Taxonomy" id="2792791"/>
    <lineage>
        <taxon>Bacteria</taxon>
        <taxon>Pseudomonadati</taxon>
        <taxon>Pseudomonadota</taxon>
        <taxon>Gammaproteobacteria</taxon>
        <taxon>Chromatiales</taxon>
        <taxon>Sedimenticolaceae</taxon>
        <taxon>Candidatus Thiodiazotropha</taxon>
    </lineage>
</organism>
<dbReference type="EMBL" id="JAHHGM010000008">
    <property type="protein sequence ID" value="MBT2989424.1"/>
    <property type="molecule type" value="Genomic_DNA"/>
</dbReference>
<dbReference type="InterPro" id="IPR009057">
    <property type="entry name" value="Homeodomain-like_sf"/>
</dbReference>
<accession>A0A944MB01</accession>
<evidence type="ECO:0000313" key="2">
    <source>
        <dbReference type="Proteomes" id="UP000770889"/>
    </source>
</evidence>
<dbReference type="SUPFAM" id="SSF46689">
    <property type="entry name" value="Homeodomain-like"/>
    <property type="match status" value="1"/>
</dbReference>
<protein>
    <recommendedName>
        <fullName evidence="3">TetR family transcriptional regulator</fullName>
    </recommendedName>
</protein>
<sequence>MTDECVPLRALTFADFKKGFAYDEDRLYSLLFKRNQELIGIRREKFAVRNLKKIFRATFKLVPKIGFQAMSLRDLLAETGLSMGGVYLTITNKDNIAIIVKDAVTLVCEDIVETAKAEPDPVVALEVLIKGYLYSSLLLQPWFYFLYFETRSLPQEHQKDSKNLERSQVTEIERLISRLQEKPERGYPAEFIATMVLTMVQERYLKPWKYKLPAATIDEYAENCLGLIHRSIHH</sequence>
<evidence type="ECO:0000313" key="1">
    <source>
        <dbReference type="EMBL" id="MBT2989424.1"/>
    </source>
</evidence>
<evidence type="ECO:0008006" key="3">
    <source>
        <dbReference type="Google" id="ProtNLM"/>
    </source>
</evidence>
<name>A0A944MB01_9GAMM</name>
<dbReference type="AlphaFoldDB" id="A0A944MB01"/>
<reference evidence="1 2" key="1">
    <citation type="submission" date="2021-05" db="EMBL/GenBank/DDBJ databases">
        <title>Genetic and Functional Diversity in Clade A Lucinid endosymbionts from the Bahamas.</title>
        <authorList>
            <person name="Giani N.M."/>
            <person name="Engel A.S."/>
            <person name="Campbell B.J."/>
        </authorList>
    </citation>
    <scope>NUCLEOTIDE SEQUENCE [LARGE SCALE GENOMIC DNA]</scope>
    <source>
        <strain evidence="1">LUC16012Gg_MoonRockCtena</strain>
    </source>
</reference>
<gene>
    <name evidence="1" type="ORF">KME65_10720</name>
</gene>
<dbReference type="Proteomes" id="UP000770889">
    <property type="component" value="Unassembled WGS sequence"/>
</dbReference>